<keyword evidence="16 24" id="KW-1133">Transmembrane helix</keyword>
<dbReference type="SUPFAM" id="SSF55874">
    <property type="entry name" value="ATPase domain of HSP90 chaperone/DNA topoisomerase II/histidine kinase"/>
    <property type="match status" value="1"/>
</dbReference>
<gene>
    <name evidence="27" type="ORF">ACFFUR_13800</name>
</gene>
<keyword evidence="15 27" id="KW-0067">ATP-binding</keyword>
<evidence type="ECO:0000256" key="14">
    <source>
        <dbReference type="ARBA" id="ARBA00022777"/>
    </source>
</evidence>
<dbReference type="Gene3D" id="3.30.565.10">
    <property type="entry name" value="Histidine kinase-like ATPase, C-terminal domain"/>
    <property type="match status" value="1"/>
</dbReference>
<feature type="transmembrane region" description="Helical" evidence="24">
    <location>
        <begin position="195"/>
        <end position="214"/>
    </location>
</feature>
<dbReference type="PROSITE" id="PS50113">
    <property type="entry name" value="PAC"/>
    <property type="match status" value="1"/>
</dbReference>
<dbReference type="InterPro" id="IPR005467">
    <property type="entry name" value="His_kinase_dom"/>
</dbReference>
<evidence type="ECO:0000256" key="1">
    <source>
        <dbReference type="ARBA" id="ARBA00000085"/>
    </source>
</evidence>
<keyword evidence="23" id="KW-0175">Coiled coil</keyword>
<evidence type="ECO:0000256" key="7">
    <source>
        <dbReference type="ARBA" id="ARBA00022485"/>
    </source>
</evidence>
<dbReference type="Pfam" id="PF02518">
    <property type="entry name" value="HATPase_c"/>
    <property type="match status" value="1"/>
</dbReference>
<evidence type="ECO:0000256" key="17">
    <source>
        <dbReference type="ARBA" id="ARBA00023004"/>
    </source>
</evidence>
<dbReference type="InterPro" id="IPR000014">
    <property type="entry name" value="PAS"/>
</dbReference>
<evidence type="ECO:0000256" key="18">
    <source>
        <dbReference type="ARBA" id="ARBA00023012"/>
    </source>
</evidence>
<feature type="domain" description="PAC" evidence="26">
    <location>
        <begin position="325"/>
        <end position="377"/>
    </location>
</feature>
<evidence type="ECO:0000256" key="12">
    <source>
        <dbReference type="ARBA" id="ARBA00022723"/>
    </source>
</evidence>
<evidence type="ECO:0000256" key="9">
    <source>
        <dbReference type="ARBA" id="ARBA00022553"/>
    </source>
</evidence>
<protein>
    <recommendedName>
        <fullName evidence="6">Oxygen sensor histidine kinase NreB</fullName>
        <ecNumber evidence="5">2.7.13.3</ecNumber>
    </recommendedName>
    <alternativeName>
        <fullName evidence="22">Nitrogen regulation protein B</fullName>
    </alternativeName>
</protein>
<evidence type="ECO:0000256" key="5">
    <source>
        <dbReference type="ARBA" id="ARBA00012438"/>
    </source>
</evidence>
<feature type="transmembrane region" description="Helical" evidence="24">
    <location>
        <begin position="18"/>
        <end position="37"/>
    </location>
</feature>
<dbReference type="InterPro" id="IPR029095">
    <property type="entry name" value="NarX-like_N"/>
</dbReference>
<keyword evidence="11 24" id="KW-0812">Transmembrane</keyword>
<keyword evidence="18" id="KW-0902">Two-component regulatory system</keyword>
<dbReference type="PROSITE" id="PS50109">
    <property type="entry name" value="HIS_KIN"/>
    <property type="match status" value="1"/>
</dbReference>
<evidence type="ECO:0000256" key="11">
    <source>
        <dbReference type="ARBA" id="ARBA00022692"/>
    </source>
</evidence>
<evidence type="ECO:0000256" key="23">
    <source>
        <dbReference type="SAM" id="Coils"/>
    </source>
</evidence>
<keyword evidence="17" id="KW-0408">Iron</keyword>
<evidence type="ECO:0000256" key="16">
    <source>
        <dbReference type="ARBA" id="ARBA00022989"/>
    </source>
</evidence>
<keyword evidence="13" id="KW-0547">Nucleotide-binding</keyword>
<evidence type="ECO:0000256" key="15">
    <source>
        <dbReference type="ARBA" id="ARBA00022840"/>
    </source>
</evidence>
<dbReference type="SUPFAM" id="SSF55785">
    <property type="entry name" value="PYP-like sensor domain (PAS domain)"/>
    <property type="match status" value="1"/>
</dbReference>
<comment type="subcellular location">
    <subcellularLocation>
        <location evidence="4">Cytoplasm</location>
    </subcellularLocation>
    <subcellularLocation>
        <location evidence="3">Membrane</location>
        <topology evidence="3">Multi-pass membrane protein</topology>
    </subcellularLocation>
</comment>
<accession>A0ABV5J7S8</accession>
<dbReference type="GO" id="GO:0005524">
    <property type="term" value="F:ATP binding"/>
    <property type="evidence" value="ECO:0007669"/>
    <property type="project" value="UniProtKB-KW"/>
</dbReference>
<comment type="caution">
    <text evidence="27">The sequence shown here is derived from an EMBL/GenBank/DDBJ whole genome shotgun (WGS) entry which is preliminary data.</text>
</comment>
<keyword evidence="20 24" id="KW-0472">Membrane</keyword>
<dbReference type="Gene3D" id="1.20.5.1930">
    <property type="match status" value="1"/>
</dbReference>
<feature type="coiled-coil region" evidence="23">
    <location>
        <begin position="84"/>
        <end position="146"/>
    </location>
</feature>
<evidence type="ECO:0000256" key="19">
    <source>
        <dbReference type="ARBA" id="ARBA00023014"/>
    </source>
</evidence>
<dbReference type="Gene3D" id="3.30.450.20">
    <property type="entry name" value="PAS domain"/>
    <property type="match status" value="1"/>
</dbReference>
<evidence type="ECO:0000313" key="28">
    <source>
        <dbReference type="Proteomes" id="UP001589654"/>
    </source>
</evidence>
<comment type="catalytic activity">
    <reaction evidence="1">
        <text>ATP + protein L-histidine = ADP + protein N-phospho-L-histidine.</text>
        <dbReference type="EC" id="2.7.13.3"/>
    </reaction>
</comment>
<organism evidence="27 28">
    <name type="scientific">Echinicola jeungdonensis</name>
    <dbReference type="NCBI Taxonomy" id="709343"/>
    <lineage>
        <taxon>Bacteria</taxon>
        <taxon>Pseudomonadati</taxon>
        <taxon>Bacteroidota</taxon>
        <taxon>Cytophagia</taxon>
        <taxon>Cytophagales</taxon>
        <taxon>Cyclobacteriaceae</taxon>
        <taxon>Echinicola</taxon>
    </lineage>
</organism>
<dbReference type="EMBL" id="JBHMEW010000064">
    <property type="protein sequence ID" value="MFB9212884.1"/>
    <property type="molecule type" value="Genomic_DNA"/>
</dbReference>
<reference evidence="27 28" key="1">
    <citation type="submission" date="2024-09" db="EMBL/GenBank/DDBJ databases">
        <authorList>
            <person name="Sun Q."/>
            <person name="Mori K."/>
        </authorList>
    </citation>
    <scope>NUCLEOTIDE SEQUENCE [LARGE SCALE GENOMIC DNA]</scope>
    <source>
        <strain evidence="27 28">CECT 7682</strain>
    </source>
</reference>
<name>A0ABV5J7S8_9BACT</name>
<dbReference type="Pfam" id="PF13675">
    <property type="entry name" value="PilJ"/>
    <property type="match status" value="1"/>
</dbReference>
<evidence type="ECO:0000256" key="10">
    <source>
        <dbReference type="ARBA" id="ARBA00022679"/>
    </source>
</evidence>
<dbReference type="InterPro" id="IPR004358">
    <property type="entry name" value="Sig_transdc_His_kin-like_C"/>
</dbReference>
<dbReference type="Proteomes" id="UP001589654">
    <property type="component" value="Unassembled WGS sequence"/>
</dbReference>
<dbReference type="PANTHER" id="PTHR24421:SF10">
    <property type="entry name" value="NITRATE_NITRITE SENSOR PROTEIN NARQ"/>
    <property type="match status" value="1"/>
</dbReference>
<feature type="domain" description="Histidine kinase" evidence="25">
    <location>
        <begin position="411"/>
        <end position="605"/>
    </location>
</feature>
<dbReference type="InterPro" id="IPR000700">
    <property type="entry name" value="PAS-assoc_C"/>
</dbReference>
<comment type="cofactor">
    <cofactor evidence="2">
        <name>[4Fe-4S] cluster</name>
        <dbReference type="ChEBI" id="CHEBI:49883"/>
    </cofactor>
</comment>
<keyword evidence="28" id="KW-1185">Reference proteome</keyword>
<evidence type="ECO:0000256" key="2">
    <source>
        <dbReference type="ARBA" id="ARBA00001966"/>
    </source>
</evidence>
<dbReference type="InterPro" id="IPR003594">
    <property type="entry name" value="HATPase_dom"/>
</dbReference>
<dbReference type="PRINTS" id="PR00344">
    <property type="entry name" value="BCTRLSENSOR"/>
</dbReference>
<evidence type="ECO:0000256" key="6">
    <source>
        <dbReference type="ARBA" id="ARBA00017322"/>
    </source>
</evidence>
<keyword evidence="10" id="KW-0808">Transferase</keyword>
<evidence type="ECO:0000259" key="26">
    <source>
        <dbReference type="PROSITE" id="PS50113"/>
    </source>
</evidence>
<evidence type="ECO:0000256" key="22">
    <source>
        <dbReference type="ARBA" id="ARBA00030800"/>
    </source>
</evidence>
<keyword evidence="9" id="KW-0597">Phosphoprotein</keyword>
<evidence type="ECO:0000313" key="27">
    <source>
        <dbReference type="EMBL" id="MFB9212884.1"/>
    </source>
</evidence>
<evidence type="ECO:0000256" key="8">
    <source>
        <dbReference type="ARBA" id="ARBA00022490"/>
    </source>
</evidence>
<keyword evidence="12" id="KW-0479">Metal-binding</keyword>
<dbReference type="PANTHER" id="PTHR24421">
    <property type="entry name" value="NITRATE/NITRITE SENSOR PROTEIN NARX-RELATED"/>
    <property type="match status" value="1"/>
</dbReference>
<keyword evidence="19" id="KW-0411">Iron-sulfur</keyword>
<dbReference type="Pfam" id="PF07730">
    <property type="entry name" value="HisKA_3"/>
    <property type="match status" value="1"/>
</dbReference>
<evidence type="ECO:0000256" key="24">
    <source>
        <dbReference type="SAM" id="Phobius"/>
    </source>
</evidence>
<dbReference type="InterPro" id="IPR035965">
    <property type="entry name" value="PAS-like_dom_sf"/>
</dbReference>
<dbReference type="CDD" id="cd16917">
    <property type="entry name" value="HATPase_UhpB-NarQ-NarX-like"/>
    <property type="match status" value="1"/>
</dbReference>
<dbReference type="EC" id="2.7.13.3" evidence="5"/>
<keyword evidence="7" id="KW-0004">4Fe-4S</keyword>
<comment type="function">
    <text evidence="21">Member of the two-component regulatory system NreB/NreC involved in the control of dissimilatory nitrate/nitrite reduction in response to oxygen. NreB functions as a direct oxygen sensor histidine kinase which is autophosphorylated, in the absence of oxygen, probably at the conserved histidine residue, and transfers its phosphate group probably to a conserved aspartate residue of NreC. NreB/NreC activates the expression of the nitrate (narGHJI) and nitrite (nir) reductase operons, as well as the putative nitrate transporter gene narT.</text>
</comment>
<dbReference type="InterPro" id="IPR036890">
    <property type="entry name" value="HATPase_C_sf"/>
</dbReference>
<evidence type="ECO:0000256" key="4">
    <source>
        <dbReference type="ARBA" id="ARBA00004496"/>
    </source>
</evidence>
<dbReference type="Pfam" id="PF13426">
    <property type="entry name" value="PAS_9"/>
    <property type="match status" value="1"/>
</dbReference>
<dbReference type="SMART" id="SM00387">
    <property type="entry name" value="HATPase_c"/>
    <property type="match status" value="1"/>
</dbReference>
<proteinExistence type="predicted"/>
<evidence type="ECO:0000256" key="20">
    <source>
        <dbReference type="ARBA" id="ARBA00023136"/>
    </source>
</evidence>
<keyword evidence="14" id="KW-0418">Kinase</keyword>
<evidence type="ECO:0000259" key="25">
    <source>
        <dbReference type="PROSITE" id="PS50109"/>
    </source>
</evidence>
<dbReference type="InterPro" id="IPR050482">
    <property type="entry name" value="Sensor_HK_TwoCompSys"/>
</dbReference>
<keyword evidence="8" id="KW-0963">Cytoplasm</keyword>
<dbReference type="InterPro" id="IPR011712">
    <property type="entry name" value="Sig_transdc_His_kin_sub3_dim/P"/>
</dbReference>
<dbReference type="RefSeq" id="WP_290248088.1">
    <property type="nucleotide sequence ID" value="NZ_JAUFQT010000001.1"/>
</dbReference>
<evidence type="ECO:0000256" key="13">
    <source>
        <dbReference type="ARBA" id="ARBA00022741"/>
    </source>
</evidence>
<sequence>MENSSLTEKPKFEKLGRYYMVALCAIATSIIISQILVQKFISEQKNDSRVVNLSGRQRMLSQRISKCALLLGDSTNTEKREQYLDELETSLENWQVTHQGLQEGNLELGINGRNSKKINLLFSEIENDHNQMVQAAQAIIKKLKNNINIPTDSLRKDIRQIIDHQQEFLSGMDLIVFQYDNEAKSKVMNLRSIELFLLVLSLGVILFEIFFIFIPSAKTIRKTFKKLLQSEQKSKKMTLELSALYSSLEQAYQDLLEVDVAVDDVTVYAKCNAKGNFIHFSDQFSQLMEFEEDKPKNLFTWLQDQGYNPEYLENIKEMVLSGRSWSGEIKLVNAMGDFVWLKMNIIPTMNDFGKAETLMIISTDETEKKEAEAISQEINRERIEQKVKEQQFRSALILEGQEEERKRISRDMHDGIGQLLSAMKFNLEGIHSVNSEFEKEKLKTTRDLLKNVIKEVRRISFNLTPSALSDYGIVPVLNKFCREITKLSDLKVTFENQTGFLSRLEGKVENNLYRICQEAVNNAIKYAEAEEVKITLSHNSQFLNVEIKDNGKGFDMKKLEEKGHLSASGHGLFNIRERANFINGQCTITSEKGKGTTIGINLPLD</sequence>
<evidence type="ECO:0000256" key="21">
    <source>
        <dbReference type="ARBA" id="ARBA00024827"/>
    </source>
</evidence>
<evidence type="ECO:0000256" key="3">
    <source>
        <dbReference type="ARBA" id="ARBA00004141"/>
    </source>
</evidence>